<proteinExistence type="predicted"/>
<dbReference type="Proteomes" id="UP001162164">
    <property type="component" value="Unassembled WGS sequence"/>
</dbReference>
<name>A0ABQ9IWP6_9CUCU</name>
<keyword evidence="2" id="KW-1185">Reference proteome</keyword>
<evidence type="ECO:0000313" key="1">
    <source>
        <dbReference type="EMBL" id="KAJ8967984.1"/>
    </source>
</evidence>
<gene>
    <name evidence="1" type="ORF">NQ317_017426</name>
</gene>
<dbReference type="EMBL" id="JAPWTJ010002087">
    <property type="protein sequence ID" value="KAJ8967984.1"/>
    <property type="molecule type" value="Genomic_DNA"/>
</dbReference>
<organism evidence="1 2">
    <name type="scientific">Molorchus minor</name>
    <dbReference type="NCBI Taxonomy" id="1323400"/>
    <lineage>
        <taxon>Eukaryota</taxon>
        <taxon>Metazoa</taxon>
        <taxon>Ecdysozoa</taxon>
        <taxon>Arthropoda</taxon>
        <taxon>Hexapoda</taxon>
        <taxon>Insecta</taxon>
        <taxon>Pterygota</taxon>
        <taxon>Neoptera</taxon>
        <taxon>Endopterygota</taxon>
        <taxon>Coleoptera</taxon>
        <taxon>Polyphaga</taxon>
        <taxon>Cucujiformia</taxon>
        <taxon>Chrysomeloidea</taxon>
        <taxon>Cerambycidae</taxon>
        <taxon>Lamiinae</taxon>
        <taxon>Monochamini</taxon>
        <taxon>Molorchus</taxon>
    </lineage>
</organism>
<comment type="caution">
    <text evidence="1">The sequence shown here is derived from an EMBL/GenBank/DDBJ whole genome shotgun (WGS) entry which is preliminary data.</text>
</comment>
<protein>
    <submittedName>
        <fullName evidence="1">Uncharacterized protein</fullName>
    </submittedName>
</protein>
<accession>A0ABQ9IWP6</accession>
<evidence type="ECO:0000313" key="2">
    <source>
        <dbReference type="Proteomes" id="UP001162164"/>
    </source>
</evidence>
<sequence length="118" mass="13424">MEMCWVKKGNKEWGGIGNEKWFSVCLKRLPDNAVIIMHPSEEPAVPVRGRDLLYSPEKTQKTRYITKSRAIGEMRISTYTTTHGCITNPSGITLSAPARFKLTSILFGNRDKWTYPCD</sequence>
<reference evidence="1" key="1">
    <citation type="journal article" date="2023" name="Insect Mol. Biol.">
        <title>Genome sequencing provides insights into the evolution of gene families encoding plant cell wall-degrading enzymes in longhorned beetles.</title>
        <authorList>
            <person name="Shin N.R."/>
            <person name="Okamura Y."/>
            <person name="Kirsch R."/>
            <person name="Pauchet Y."/>
        </authorList>
    </citation>
    <scope>NUCLEOTIDE SEQUENCE</scope>
    <source>
        <strain evidence="1">MMC_N1</strain>
    </source>
</reference>